<evidence type="ECO:0000313" key="2">
    <source>
        <dbReference type="EMBL" id="APA99170.1"/>
    </source>
</evidence>
<reference evidence="2 5" key="3">
    <citation type="submission" date="2016-10" db="EMBL/GenBank/DDBJ databases">
        <title>Genome sequence of Nocardia seriolae strain EM150506, isolated from Anguila japonica.</title>
        <authorList>
            <person name="Han H.-J."/>
        </authorList>
    </citation>
    <scope>NUCLEOTIDE SEQUENCE [LARGE SCALE GENOMIC DNA]</scope>
    <source>
        <strain evidence="2 5">EM150506</strain>
    </source>
</reference>
<dbReference type="Proteomes" id="UP000037179">
    <property type="component" value="Unassembled WGS sequence"/>
</dbReference>
<gene>
    <name evidence="2" type="ORF">NS506_05124</name>
    <name evidence="3" type="ORF">NSK11_contig00008-0083</name>
</gene>
<reference evidence="3 4" key="2">
    <citation type="journal article" date="2016" name="Genome Announc.">
        <title>Draft Genome Sequence of Erythromycin- and Oxytetracycline-Sensitive Nocardia seriolae Strain U-1 (NBRC 110359).</title>
        <authorList>
            <person name="Imajoh M."/>
            <person name="Sukeda M."/>
            <person name="Shimizu M."/>
            <person name="Yamane J."/>
            <person name="Ohnishi K."/>
            <person name="Oshima S."/>
        </authorList>
    </citation>
    <scope>NUCLEOTIDE SEQUENCE [LARGE SCALE GENOMIC DNA]</scope>
    <source>
        <strain evidence="3 4">U-1</strain>
    </source>
</reference>
<reference evidence="4" key="1">
    <citation type="submission" date="2015-07" db="EMBL/GenBank/DDBJ databases">
        <title>Nocardia seriolae U-1 whole genome shotgun sequence.</title>
        <authorList>
            <person name="Imajoh M."/>
            <person name="Fukumoto Y."/>
            <person name="Sukeda M."/>
            <person name="Yamane J."/>
            <person name="Yamasaki K."/>
            <person name="Shimizu M."/>
            <person name="Ohnishi K."/>
            <person name="Oshima S."/>
        </authorList>
    </citation>
    <scope>NUCLEOTIDE SEQUENCE [LARGE SCALE GENOMIC DNA]</scope>
    <source>
        <strain evidence="4">U-1</strain>
    </source>
</reference>
<organism evidence="3 4">
    <name type="scientific">Nocardia seriolae</name>
    <dbReference type="NCBI Taxonomy" id="37332"/>
    <lineage>
        <taxon>Bacteria</taxon>
        <taxon>Bacillati</taxon>
        <taxon>Actinomycetota</taxon>
        <taxon>Actinomycetes</taxon>
        <taxon>Mycobacteriales</taxon>
        <taxon>Nocardiaceae</taxon>
        <taxon>Nocardia</taxon>
    </lineage>
</organism>
<proteinExistence type="predicted"/>
<dbReference type="RefSeq" id="WP_033085382.1">
    <property type="nucleotide sequence ID" value="NZ_AP017900.1"/>
</dbReference>
<dbReference type="AlphaFoldDB" id="A0A0B8N7A6"/>
<feature type="chain" id="PRO_5014509397" description="Secreted protein" evidence="1">
    <location>
        <begin position="31"/>
        <end position="107"/>
    </location>
</feature>
<dbReference type="GeneID" id="93374498"/>
<sequence>MNAMKRTMVGIAAATLVASGGLMGAQTAQAQPPGYCSVTPVWGTSAYSQCGLGVWHQVHITCWSWWNWWSSYDRWGNVAWGPTHSQANCDLPFTLQTWTVVTWGWQW</sequence>
<accession>A0A0B8N7A6</accession>
<dbReference type="KEGG" id="nsr:NS506_05124"/>
<keyword evidence="1" id="KW-0732">Signal</keyword>
<dbReference type="EMBL" id="BBYQ01000008">
    <property type="protein sequence ID" value="GAP26712.1"/>
    <property type="molecule type" value="Genomic_DNA"/>
</dbReference>
<feature type="signal peptide" evidence="1">
    <location>
        <begin position="1"/>
        <end position="30"/>
    </location>
</feature>
<evidence type="ECO:0008006" key="6">
    <source>
        <dbReference type="Google" id="ProtNLM"/>
    </source>
</evidence>
<evidence type="ECO:0000256" key="1">
    <source>
        <dbReference type="SAM" id="SignalP"/>
    </source>
</evidence>
<keyword evidence="4" id="KW-1185">Reference proteome</keyword>
<name>A0A0B8N7A6_9NOCA</name>
<protein>
    <recommendedName>
        <fullName evidence="6">Secreted protein</fullName>
    </recommendedName>
</protein>
<dbReference type="OrthoDB" id="4559170at2"/>
<dbReference type="Proteomes" id="UP000180166">
    <property type="component" value="Chromosome"/>
</dbReference>
<evidence type="ECO:0000313" key="5">
    <source>
        <dbReference type="Proteomes" id="UP000180166"/>
    </source>
</evidence>
<evidence type="ECO:0000313" key="3">
    <source>
        <dbReference type="EMBL" id="GAP26712.1"/>
    </source>
</evidence>
<evidence type="ECO:0000313" key="4">
    <source>
        <dbReference type="Proteomes" id="UP000037179"/>
    </source>
</evidence>
<dbReference type="EMBL" id="CP017839">
    <property type="protein sequence ID" value="APA99170.1"/>
    <property type="molecule type" value="Genomic_DNA"/>
</dbReference>